<comment type="similarity">
    <text evidence="1">Belongs to the UPF0065 (bug) family.</text>
</comment>
<feature type="chain" id="PRO_5002639885" evidence="2">
    <location>
        <begin position="33"/>
        <end position="333"/>
    </location>
</feature>
<dbReference type="SUPFAM" id="SSF53850">
    <property type="entry name" value="Periplasmic binding protein-like II"/>
    <property type="match status" value="1"/>
</dbReference>
<dbReference type="eggNOG" id="COG3181">
    <property type="taxonomic scope" value="Bacteria"/>
</dbReference>
<evidence type="ECO:0000256" key="1">
    <source>
        <dbReference type="ARBA" id="ARBA00006987"/>
    </source>
</evidence>
<dbReference type="Proteomes" id="UP000000374">
    <property type="component" value="Chromosome"/>
</dbReference>
<dbReference type="STRING" id="391735.Veis_2502"/>
<dbReference type="PIRSF" id="PIRSF017082">
    <property type="entry name" value="YflP"/>
    <property type="match status" value="1"/>
</dbReference>
<feature type="signal peptide" evidence="2">
    <location>
        <begin position="1"/>
        <end position="32"/>
    </location>
</feature>
<evidence type="ECO:0000313" key="4">
    <source>
        <dbReference type="Proteomes" id="UP000000374"/>
    </source>
</evidence>
<dbReference type="Gene3D" id="3.40.190.150">
    <property type="entry name" value="Bordetella uptake gene, domain 1"/>
    <property type="match status" value="1"/>
</dbReference>
<proteinExistence type="inferred from homology"/>
<dbReference type="CDD" id="cd13578">
    <property type="entry name" value="PBP2_Bug27"/>
    <property type="match status" value="1"/>
</dbReference>
<name>A1WKU0_VEREI</name>
<evidence type="ECO:0000256" key="2">
    <source>
        <dbReference type="SAM" id="SignalP"/>
    </source>
</evidence>
<dbReference type="Gene3D" id="3.40.190.10">
    <property type="entry name" value="Periplasmic binding protein-like II"/>
    <property type="match status" value="1"/>
</dbReference>
<dbReference type="EMBL" id="CP000542">
    <property type="protein sequence ID" value="ABM58247.1"/>
    <property type="molecule type" value="Genomic_DNA"/>
</dbReference>
<gene>
    <name evidence="3" type="ordered locus">Veis_2502</name>
</gene>
<dbReference type="PANTHER" id="PTHR42928">
    <property type="entry name" value="TRICARBOXYLATE-BINDING PROTEIN"/>
    <property type="match status" value="1"/>
</dbReference>
<reference evidence="4" key="1">
    <citation type="submission" date="2006-12" db="EMBL/GenBank/DDBJ databases">
        <title>Complete sequence of chromosome 1 of Verminephrobacter eiseniae EF01-2.</title>
        <authorList>
            <person name="Copeland A."/>
            <person name="Lucas S."/>
            <person name="Lapidus A."/>
            <person name="Barry K."/>
            <person name="Detter J.C."/>
            <person name="Glavina del Rio T."/>
            <person name="Dalin E."/>
            <person name="Tice H."/>
            <person name="Pitluck S."/>
            <person name="Chertkov O."/>
            <person name="Brettin T."/>
            <person name="Bruce D."/>
            <person name="Han C."/>
            <person name="Tapia R."/>
            <person name="Gilna P."/>
            <person name="Schmutz J."/>
            <person name="Larimer F."/>
            <person name="Land M."/>
            <person name="Hauser L."/>
            <person name="Kyrpides N."/>
            <person name="Kim E."/>
            <person name="Stahl D."/>
            <person name="Richardson P."/>
        </authorList>
    </citation>
    <scope>NUCLEOTIDE SEQUENCE [LARGE SCALE GENOMIC DNA]</scope>
    <source>
        <strain evidence="4">EF01-2</strain>
    </source>
</reference>
<evidence type="ECO:0000313" key="3">
    <source>
        <dbReference type="EMBL" id="ABM58247.1"/>
    </source>
</evidence>
<dbReference type="KEGG" id="vei:Veis_2502"/>
<protein>
    <submittedName>
        <fullName evidence="3">Uncharacterized protein UPF0065</fullName>
    </submittedName>
</protein>
<dbReference type="HOGENOM" id="CLU_045683_0_0_4"/>
<organism evidence="3 4">
    <name type="scientific">Verminephrobacter eiseniae (strain EF01-2)</name>
    <dbReference type="NCBI Taxonomy" id="391735"/>
    <lineage>
        <taxon>Bacteria</taxon>
        <taxon>Pseudomonadati</taxon>
        <taxon>Pseudomonadota</taxon>
        <taxon>Betaproteobacteria</taxon>
        <taxon>Burkholderiales</taxon>
        <taxon>Comamonadaceae</taxon>
        <taxon>Verminephrobacter</taxon>
    </lineage>
</organism>
<dbReference type="Pfam" id="PF03401">
    <property type="entry name" value="TctC"/>
    <property type="match status" value="1"/>
</dbReference>
<dbReference type="PANTHER" id="PTHR42928:SF5">
    <property type="entry name" value="BLR1237 PROTEIN"/>
    <property type="match status" value="1"/>
</dbReference>
<accession>A1WKU0</accession>
<keyword evidence="2" id="KW-0732">Signal</keyword>
<dbReference type="InterPro" id="IPR005064">
    <property type="entry name" value="BUG"/>
</dbReference>
<dbReference type="InterPro" id="IPR042100">
    <property type="entry name" value="Bug_dom1"/>
</dbReference>
<dbReference type="AlphaFoldDB" id="A1WKU0"/>
<sequence length="333" mass="34323">MSTPATKGHAMQRRTVLLAAAVAAATHDGAHAQQPWPGKPIRLIVGYAPGGSADIAARLIADKLRAELGQPVVVENKTGAGGNIGTEAVVRAAPDGHTLLLAAAAQIVINPSLYKGMSFDPLKELAPVTRLQTEHNLMVLGAQVPAKDLQAFIAYAKAHPQGVTFASPGAGSPSHLAGALLNQMAGLTMQHVPYKGSALALNDLLAGHVSMSIDNMPALLPQVRSGRLRAIAVASTRRAAAAPDIPTMQEAGLAGYDVSAWKGLMAPAATPAAIIGRLHAAAVKALADPDIRSRMVAMGAEPVGDRPEHFGQTLRAESARWAALVKSTGATLE</sequence>
<keyword evidence="4" id="KW-1185">Reference proteome</keyword>